<dbReference type="Pfam" id="PF00107">
    <property type="entry name" value="ADH_zinc_N"/>
    <property type="match status" value="1"/>
</dbReference>
<dbReference type="OrthoDB" id="809632at2759"/>
<dbReference type="Pfam" id="PF16884">
    <property type="entry name" value="ADH_N_2"/>
    <property type="match status" value="1"/>
</dbReference>
<dbReference type="InterPro" id="IPR045010">
    <property type="entry name" value="MDR_fam"/>
</dbReference>
<reference evidence="3" key="1">
    <citation type="journal article" date="2020" name="Fungal Divers.">
        <title>Resolving the Mortierellaceae phylogeny through synthesis of multi-gene phylogenetics and phylogenomics.</title>
        <authorList>
            <person name="Vandepol N."/>
            <person name="Liber J."/>
            <person name="Desiro A."/>
            <person name="Na H."/>
            <person name="Kennedy M."/>
            <person name="Barry K."/>
            <person name="Grigoriev I.V."/>
            <person name="Miller A.N."/>
            <person name="O'Donnell K."/>
            <person name="Stajich J.E."/>
            <person name="Bonito G."/>
        </authorList>
    </citation>
    <scope>NUCLEOTIDE SEQUENCE</scope>
    <source>
        <strain evidence="3">REB-010B</strain>
    </source>
</reference>
<dbReference type="PANTHER" id="PTHR43205:SF7">
    <property type="entry name" value="PROSTAGLANDIN REDUCTASE 1"/>
    <property type="match status" value="1"/>
</dbReference>
<dbReference type="InterPro" id="IPR020843">
    <property type="entry name" value="ER"/>
</dbReference>
<dbReference type="EMBL" id="JAAAIP010000331">
    <property type="protein sequence ID" value="KAG0319279.1"/>
    <property type="molecule type" value="Genomic_DNA"/>
</dbReference>
<keyword evidence="4" id="KW-1185">Reference proteome</keyword>
<dbReference type="CDD" id="cd05288">
    <property type="entry name" value="PGDH"/>
    <property type="match status" value="1"/>
</dbReference>
<accession>A0A9P6UU40</accession>
<gene>
    <name evidence="3" type="ORF">BGZ99_005208</name>
</gene>
<dbReference type="SUPFAM" id="SSF50129">
    <property type="entry name" value="GroES-like"/>
    <property type="match status" value="2"/>
</dbReference>
<dbReference type="InterPro" id="IPR036291">
    <property type="entry name" value="NAD(P)-bd_dom_sf"/>
</dbReference>
<protein>
    <recommendedName>
        <fullName evidence="2">Enoyl reductase (ER) domain-containing protein</fullName>
    </recommendedName>
</protein>
<proteinExistence type="predicted"/>
<dbReference type="FunFam" id="3.40.50.720:FF:000121">
    <property type="entry name" value="Prostaglandin reductase 2"/>
    <property type="match status" value="1"/>
</dbReference>
<dbReference type="SMART" id="SM00829">
    <property type="entry name" value="PKS_ER"/>
    <property type="match status" value="1"/>
</dbReference>
<dbReference type="AlphaFoldDB" id="A0A9P6UU40"/>
<evidence type="ECO:0000256" key="1">
    <source>
        <dbReference type="ARBA" id="ARBA00023002"/>
    </source>
</evidence>
<evidence type="ECO:0000313" key="4">
    <source>
        <dbReference type="Proteomes" id="UP000738325"/>
    </source>
</evidence>
<dbReference type="Proteomes" id="UP000738325">
    <property type="component" value="Unassembled WGS sequence"/>
</dbReference>
<dbReference type="GO" id="GO:0016628">
    <property type="term" value="F:oxidoreductase activity, acting on the CH-CH group of donors, NAD or NADP as acceptor"/>
    <property type="evidence" value="ECO:0007669"/>
    <property type="project" value="InterPro"/>
</dbReference>
<dbReference type="InterPro" id="IPR041694">
    <property type="entry name" value="ADH_N_2"/>
</dbReference>
<evidence type="ECO:0000313" key="3">
    <source>
        <dbReference type="EMBL" id="KAG0319279.1"/>
    </source>
</evidence>
<evidence type="ECO:0000259" key="2">
    <source>
        <dbReference type="SMART" id="SM00829"/>
    </source>
</evidence>
<feature type="domain" description="Enoyl reductase (ER)" evidence="2">
    <location>
        <begin position="19"/>
        <end position="339"/>
    </location>
</feature>
<name>A0A9P6UU40_9FUNG</name>
<dbReference type="InterPro" id="IPR011032">
    <property type="entry name" value="GroES-like_sf"/>
</dbReference>
<dbReference type="Gene3D" id="3.90.180.10">
    <property type="entry name" value="Medium-chain alcohol dehydrogenases, catalytic domain"/>
    <property type="match status" value="1"/>
</dbReference>
<dbReference type="PANTHER" id="PTHR43205">
    <property type="entry name" value="PROSTAGLANDIN REDUCTASE"/>
    <property type="match status" value="1"/>
</dbReference>
<keyword evidence="1" id="KW-0560">Oxidoreductase</keyword>
<dbReference type="InterPro" id="IPR013149">
    <property type="entry name" value="ADH-like_C"/>
</dbReference>
<organism evidence="3 4">
    <name type="scientific">Dissophora globulifera</name>
    <dbReference type="NCBI Taxonomy" id="979702"/>
    <lineage>
        <taxon>Eukaryota</taxon>
        <taxon>Fungi</taxon>
        <taxon>Fungi incertae sedis</taxon>
        <taxon>Mucoromycota</taxon>
        <taxon>Mortierellomycotina</taxon>
        <taxon>Mortierellomycetes</taxon>
        <taxon>Mortierellales</taxon>
        <taxon>Mortierellaceae</taxon>
        <taxon>Dissophora</taxon>
    </lineage>
</organism>
<comment type="caution">
    <text evidence="3">The sequence shown here is derived from an EMBL/GenBank/DDBJ whole genome shotgun (WGS) entry which is preliminary data.</text>
</comment>
<dbReference type="Gene3D" id="3.40.50.720">
    <property type="entry name" value="NAD(P)-binding Rossmann-like Domain"/>
    <property type="match status" value="1"/>
</dbReference>
<sequence>MVNNKAVIFKKYAVGYPVADEHFEYVTEREVSYDLRDGEVLTRNLFVSLDPYLRARMRGPEETALFGRFPIGEPLDNHAIGEVVASKNPAVPVGSVVVGYLRFEEYTHVPAGHRLTIIEGARESKLPLSVNIGALGMPGFTAYGGLLIHGKPKAGETLYVSAASGAVGQLVGQMAKTLGLRVVGSAGSDEKVAYLLNELKFDAAFNYKNSDILTSLKTAAPEGINIYFDNVGGHHLEAALEWMLPRGRVVICGQIGDYNTANPPGVRNLFVCVPKEISIQGFKVNNFSDELKAQFKKDVSEWLLSGKIIYREDITVGLENAPSAFIGMLKGKNFGKATVKIADL</sequence>
<dbReference type="SUPFAM" id="SSF51735">
    <property type="entry name" value="NAD(P)-binding Rossmann-fold domains"/>
    <property type="match status" value="1"/>
</dbReference>